<dbReference type="InterPro" id="IPR020084">
    <property type="entry name" value="NUDIX_hydrolase_CS"/>
</dbReference>
<dbReference type="PROSITE" id="PS00893">
    <property type="entry name" value="NUDIX_BOX"/>
    <property type="match status" value="1"/>
</dbReference>
<reference evidence="4 5" key="1">
    <citation type="journal article" date="2015" name="Nature">
        <title>rRNA introns, odd ribosomes, and small enigmatic genomes across a large radiation of phyla.</title>
        <authorList>
            <person name="Brown C.T."/>
            <person name="Hug L.A."/>
            <person name="Thomas B.C."/>
            <person name="Sharon I."/>
            <person name="Castelle C.J."/>
            <person name="Singh A."/>
            <person name="Wilkins M.J."/>
            <person name="Williams K.H."/>
            <person name="Banfield J.F."/>
        </authorList>
    </citation>
    <scope>NUCLEOTIDE SEQUENCE [LARGE SCALE GENOMIC DNA]</scope>
</reference>
<evidence type="ECO:0000256" key="2">
    <source>
        <dbReference type="RuleBase" id="RU003476"/>
    </source>
</evidence>
<dbReference type="CDD" id="cd04678">
    <property type="entry name" value="NUDIX_MTH2_Nudt15"/>
    <property type="match status" value="1"/>
</dbReference>
<gene>
    <name evidence="4" type="ORF">UW63_C0019G0003</name>
</gene>
<dbReference type="Gene3D" id="3.90.79.10">
    <property type="entry name" value="Nucleoside Triphosphate Pyrophosphohydrolase"/>
    <property type="match status" value="1"/>
</dbReference>
<dbReference type="PRINTS" id="PR00502">
    <property type="entry name" value="NUDIXFAMILY"/>
</dbReference>
<dbReference type="PANTHER" id="PTHR16099">
    <property type="entry name" value="8-OXO-DGTP DIPHOSPHATES NUDT15"/>
    <property type="match status" value="1"/>
</dbReference>
<dbReference type="PANTHER" id="PTHR16099:SF5">
    <property type="entry name" value="NUCLEOTIDE TRIPHOSPHATE DIPHOSPHATASE NUDT15"/>
    <property type="match status" value="1"/>
</dbReference>
<dbReference type="PROSITE" id="PS51462">
    <property type="entry name" value="NUDIX"/>
    <property type="match status" value="1"/>
</dbReference>
<comment type="caution">
    <text evidence="4">The sequence shown here is derived from an EMBL/GenBank/DDBJ whole genome shotgun (WGS) entry which is preliminary data.</text>
</comment>
<dbReference type="InterPro" id="IPR000086">
    <property type="entry name" value="NUDIX_hydrolase_dom"/>
</dbReference>
<feature type="domain" description="Nudix hydrolase" evidence="3">
    <location>
        <begin position="6"/>
        <end position="134"/>
    </location>
</feature>
<evidence type="ECO:0000313" key="5">
    <source>
        <dbReference type="Proteomes" id="UP000034154"/>
    </source>
</evidence>
<comment type="similarity">
    <text evidence="2">Belongs to the Nudix hydrolase family.</text>
</comment>
<keyword evidence="1 2" id="KW-0378">Hydrolase</keyword>
<dbReference type="InterPro" id="IPR015797">
    <property type="entry name" value="NUDIX_hydrolase-like_dom_sf"/>
</dbReference>
<protein>
    <recommendedName>
        <fullName evidence="3">Nudix hydrolase domain-containing protein</fullName>
    </recommendedName>
</protein>
<evidence type="ECO:0000313" key="4">
    <source>
        <dbReference type="EMBL" id="KKT71348.1"/>
    </source>
</evidence>
<accession>A0A0G1JIX8</accession>
<organism evidence="4 5">
    <name type="scientific">Candidatus Uhrbacteria bacterium GW2011_GWF2_44_350</name>
    <dbReference type="NCBI Taxonomy" id="1619000"/>
    <lineage>
        <taxon>Bacteria</taxon>
        <taxon>Candidatus Uhriibacteriota</taxon>
    </lineage>
</organism>
<name>A0A0G1JIX8_9BACT</name>
<dbReference type="InterPro" id="IPR020476">
    <property type="entry name" value="Nudix_hydrolase"/>
</dbReference>
<evidence type="ECO:0000256" key="1">
    <source>
        <dbReference type="ARBA" id="ARBA00022801"/>
    </source>
</evidence>
<sequence length="137" mass="15512">MEQIKRPKVGVGVCIIKNGKVLMSKRKNAHGEGCWSFPGGHLEFGESIAGCAVRETGEETGVTIKNIRDWVYTNDIFEAEDKHYITIYVIADHESGEPQILEPEKCEGWEWFEWENLPSPLFLPLRNVLKAGHNPFA</sequence>
<dbReference type="GO" id="GO:0016787">
    <property type="term" value="F:hydrolase activity"/>
    <property type="evidence" value="ECO:0007669"/>
    <property type="project" value="UniProtKB-KW"/>
</dbReference>
<dbReference type="Proteomes" id="UP000034154">
    <property type="component" value="Unassembled WGS sequence"/>
</dbReference>
<dbReference type="SUPFAM" id="SSF55811">
    <property type="entry name" value="Nudix"/>
    <property type="match status" value="1"/>
</dbReference>
<dbReference type="EMBL" id="LCJB01000019">
    <property type="protein sequence ID" value="KKT71348.1"/>
    <property type="molecule type" value="Genomic_DNA"/>
</dbReference>
<evidence type="ECO:0000259" key="3">
    <source>
        <dbReference type="PROSITE" id="PS51462"/>
    </source>
</evidence>
<dbReference type="FunFam" id="3.90.79.10:FF:000060">
    <property type="entry name" value="Nudix hydrolase 1"/>
    <property type="match status" value="1"/>
</dbReference>
<proteinExistence type="inferred from homology"/>
<dbReference type="Pfam" id="PF00293">
    <property type="entry name" value="NUDIX"/>
    <property type="match status" value="1"/>
</dbReference>
<dbReference type="AlphaFoldDB" id="A0A0G1JIX8"/>